<dbReference type="EMBL" id="JBFALK010000019">
    <property type="protein sequence ID" value="MEV0972940.1"/>
    <property type="molecule type" value="Genomic_DNA"/>
</dbReference>
<evidence type="ECO:0008006" key="4">
    <source>
        <dbReference type="Google" id="ProtNLM"/>
    </source>
</evidence>
<dbReference type="RefSeq" id="WP_061261109.1">
    <property type="nucleotide sequence ID" value="NZ_JBFALK010000019.1"/>
</dbReference>
<proteinExistence type="predicted"/>
<comment type="caution">
    <text evidence="2">The sequence shown here is derived from an EMBL/GenBank/DDBJ whole genome shotgun (WGS) entry which is preliminary data.</text>
</comment>
<dbReference type="Proteomes" id="UP001551675">
    <property type="component" value="Unassembled WGS sequence"/>
</dbReference>
<organism evidence="2 3">
    <name type="scientific">Microtetraspora glauca</name>
    <dbReference type="NCBI Taxonomy" id="1996"/>
    <lineage>
        <taxon>Bacteria</taxon>
        <taxon>Bacillati</taxon>
        <taxon>Actinomycetota</taxon>
        <taxon>Actinomycetes</taxon>
        <taxon>Streptosporangiales</taxon>
        <taxon>Streptosporangiaceae</taxon>
        <taxon>Microtetraspora</taxon>
    </lineage>
</organism>
<evidence type="ECO:0000256" key="1">
    <source>
        <dbReference type="SAM" id="Phobius"/>
    </source>
</evidence>
<gene>
    <name evidence="2" type="ORF">AB0I59_30415</name>
</gene>
<feature type="transmembrane region" description="Helical" evidence="1">
    <location>
        <begin position="124"/>
        <end position="146"/>
    </location>
</feature>
<sequence>MTLQSAGQWFHTAGPLRMTRSGVVRAAIAVLLGSVVALAAHRSLSAEVDDYLATHRQITATILDDQEDRVTRGVTRQVAWVDERGARHVTTTRLISDRVSDGRIRLWVDADDKPARPPLDAPGVLIGSLLAWIAAGCVAWSISGLVRVSRHAWTARRAVAGWDREWRQHGTPGR</sequence>
<keyword evidence="3" id="KW-1185">Reference proteome</keyword>
<evidence type="ECO:0000313" key="2">
    <source>
        <dbReference type="EMBL" id="MEV0972940.1"/>
    </source>
</evidence>
<accession>A0ABV3GMS3</accession>
<keyword evidence="1" id="KW-1133">Transmembrane helix</keyword>
<protein>
    <recommendedName>
        <fullName evidence="4">DUF3592 domain-containing protein</fullName>
    </recommendedName>
</protein>
<name>A0ABV3GMS3_MICGL</name>
<evidence type="ECO:0000313" key="3">
    <source>
        <dbReference type="Proteomes" id="UP001551675"/>
    </source>
</evidence>
<keyword evidence="1" id="KW-0812">Transmembrane</keyword>
<feature type="transmembrane region" description="Helical" evidence="1">
    <location>
        <begin position="23"/>
        <end position="41"/>
    </location>
</feature>
<keyword evidence="1" id="KW-0472">Membrane</keyword>
<reference evidence="2 3" key="1">
    <citation type="submission" date="2024-06" db="EMBL/GenBank/DDBJ databases">
        <title>The Natural Products Discovery Center: Release of the First 8490 Sequenced Strains for Exploring Actinobacteria Biosynthetic Diversity.</title>
        <authorList>
            <person name="Kalkreuter E."/>
            <person name="Kautsar S.A."/>
            <person name="Yang D."/>
            <person name="Bader C.D."/>
            <person name="Teijaro C.N."/>
            <person name="Fluegel L."/>
            <person name="Davis C.M."/>
            <person name="Simpson J.R."/>
            <person name="Lauterbach L."/>
            <person name="Steele A.D."/>
            <person name="Gui C."/>
            <person name="Meng S."/>
            <person name="Li G."/>
            <person name="Viehrig K."/>
            <person name="Ye F."/>
            <person name="Su P."/>
            <person name="Kiefer A.F."/>
            <person name="Nichols A."/>
            <person name="Cepeda A.J."/>
            <person name="Yan W."/>
            <person name="Fan B."/>
            <person name="Jiang Y."/>
            <person name="Adhikari A."/>
            <person name="Zheng C.-J."/>
            <person name="Schuster L."/>
            <person name="Cowan T.M."/>
            <person name="Smanski M.J."/>
            <person name="Chevrette M.G."/>
            <person name="De Carvalho L.P.S."/>
            <person name="Shen B."/>
        </authorList>
    </citation>
    <scope>NUCLEOTIDE SEQUENCE [LARGE SCALE GENOMIC DNA]</scope>
    <source>
        <strain evidence="2 3">NPDC050100</strain>
    </source>
</reference>